<reference evidence="5" key="1">
    <citation type="submission" date="2019-11" db="EMBL/GenBank/DDBJ databases">
        <title>Complete mitogenomes of the marine picoplanktonic green algae Prasinoderma sp. MBIC 10622 and Prasinococcus capsulatus CCMP 1194 (Palmophyllophyceae).</title>
        <authorList>
            <person name="Turmel M."/>
            <person name="Otis C."/>
            <person name="Lemieux C."/>
        </authorList>
    </citation>
    <scope>NUCLEOTIDE SEQUENCE</scope>
</reference>
<dbReference type="GO" id="GO:0003735">
    <property type="term" value="F:structural constituent of ribosome"/>
    <property type="evidence" value="ECO:0007669"/>
    <property type="project" value="InterPro"/>
</dbReference>
<dbReference type="NCBIfam" id="TIGR01067">
    <property type="entry name" value="rplN_bact"/>
    <property type="match status" value="1"/>
</dbReference>
<dbReference type="GO" id="GO:0005762">
    <property type="term" value="C:mitochondrial large ribosomal subunit"/>
    <property type="evidence" value="ECO:0007669"/>
    <property type="project" value="TreeGrafter"/>
</dbReference>
<dbReference type="Pfam" id="PF00238">
    <property type="entry name" value="Ribosomal_L14"/>
    <property type="match status" value="1"/>
</dbReference>
<evidence type="ECO:0000256" key="3">
    <source>
        <dbReference type="ARBA" id="ARBA00023274"/>
    </source>
</evidence>
<keyword evidence="2 4" id="KW-0689">Ribosomal protein</keyword>
<dbReference type="SUPFAM" id="SSF50193">
    <property type="entry name" value="Ribosomal protein L14"/>
    <property type="match status" value="1"/>
</dbReference>
<dbReference type="PANTHER" id="PTHR11761">
    <property type="entry name" value="50S/60S RIBOSOMAL PROTEIN L14/L23"/>
    <property type="match status" value="1"/>
</dbReference>
<evidence type="ECO:0000256" key="2">
    <source>
        <dbReference type="ARBA" id="ARBA00022980"/>
    </source>
</evidence>
<gene>
    <name evidence="5" type="primary">rpl14</name>
</gene>
<dbReference type="InterPro" id="IPR000218">
    <property type="entry name" value="Ribosomal_uL14"/>
</dbReference>
<comment type="similarity">
    <text evidence="1 4">Belongs to the universal ribosomal protein uL14 family.</text>
</comment>
<dbReference type="HAMAP" id="MF_01367">
    <property type="entry name" value="Ribosomal_uL14"/>
    <property type="match status" value="1"/>
</dbReference>
<dbReference type="SMART" id="SM01374">
    <property type="entry name" value="Ribosomal_L14"/>
    <property type="match status" value="1"/>
</dbReference>
<evidence type="ECO:0000313" key="5">
    <source>
        <dbReference type="EMBL" id="QGN73923.1"/>
    </source>
</evidence>
<dbReference type="GO" id="GO:0006412">
    <property type="term" value="P:translation"/>
    <property type="evidence" value="ECO:0007669"/>
    <property type="project" value="InterPro"/>
</dbReference>
<evidence type="ECO:0000256" key="4">
    <source>
        <dbReference type="RuleBase" id="RU003949"/>
    </source>
</evidence>
<keyword evidence="3 4" id="KW-0687">Ribonucleoprotein</keyword>
<protein>
    <submittedName>
        <fullName evidence="5">Ribosomal protein L14</fullName>
    </submittedName>
</protein>
<dbReference type="InterPro" id="IPR005745">
    <property type="entry name" value="Ribosomal_uL14_bac-type"/>
</dbReference>
<dbReference type="AlphaFoldDB" id="A0A650AKL0"/>
<name>A0A650AKL0_9CHLO</name>
<keyword evidence="5" id="KW-0496">Mitochondrion</keyword>
<dbReference type="PANTHER" id="PTHR11761:SF3">
    <property type="entry name" value="LARGE RIBOSOMAL SUBUNIT PROTEIN UL14M"/>
    <property type="match status" value="1"/>
</dbReference>
<geneLocation type="mitochondrion" evidence="5"/>
<sequence length="124" mass="13228">MISVGTKLHASDNSGARVVQCIKVFRGNSQTPAKVGDTILVSVQSVAAKHKGKAKPGQLFHAVVTASTKRIRRKDGSSLRFDKNAVVLLNSQGVPVGTRVLGVATHDLRRKGFVKVLTLAPYVL</sequence>
<organism evidence="5">
    <name type="scientific">prasinophyte sp. MBIC10622</name>
    <dbReference type="NCBI Taxonomy" id="156113"/>
    <lineage>
        <taxon>Eukaryota</taxon>
        <taxon>Viridiplantae</taxon>
        <taxon>Chlorophyta</taxon>
    </lineage>
</organism>
<proteinExistence type="inferred from homology"/>
<dbReference type="CDD" id="cd00337">
    <property type="entry name" value="Ribosomal_uL14"/>
    <property type="match status" value="1"/>
</dbReference>
<evidence type="ECO:0000256" key="1">
    <source>
        <dbReference type="ARBA" id="ARBA00010745"/>
    </source>
</evidence>
<dbReference type="InterPro" id="IPR036853">
    <property type="entry name" value="Ribosomal_uL14_sf"/>
</dbReference>
<accession>A0A650AKL0</accession>
<dbReference type="EMBL" id="MN662311">
    <property type="protein sequence ID" value="QGN73923.1"/>
    <property type="molecule type" value="Genomic_DNA"/>
</dbReference>
<dbReference type="Gene3D" id="2.40.150.20">
    <property type="entry name" value="Ribosomal protein L14"/>
    <property type="match status" value="1"/>
</dbReference>
<dbReference type="GO" id="GO:0070180">
    <property type="term" value="F:large ribosomal subunit rRNA binding"/>
    <property type="evidence" value="ECO:0007669"/>
    <property type="project" value="TreeGrafter"/>
</dbReference>